<evidence type="ECO:0000313" key="3">
    <source>
        <dbReference type="EMBL" id="MDQ0466335.1"/>
    </source>
</evidence>
<dbReference type="Proteomes" id="UP001228905">
    <property type="component" value="Unassembled WGS sequence"/>
</dbReference>
<dbReference type="SUPFAM" id="SSF52540">
    <property type="entry name" value="P-loop containing nucleoside triphosphate hydrolases"/>
    <property type="match status" value="1"/>
</dbReference>
<dbReference type="EMBL" id="JAUSVS010000011">
    <property type="protein sequence ID" value="MDQ0466335.1"/>
    <property type="molecule type" value="Genomic_DNA"/>
</dbReference>
<dbReference type="RefSeq" id="WP_307352363.1">
    <property type="nucleotide sequence ID" value="NZ_JAUSVS010000011.1"/>
</dbReference>
<gene>
    <name evidence="3" type="ORF">QO010_004128</name>
</gene>
<evidence type="ECO:0000313" key="4">
    <source>
        <dbReference type="Proteomes" id="UP001228905"/>
    </source>
</evidence>
<reference evidence="3 4" key="1">
    <citation type="submission" date="2023-07" db="EMBL/GenBank/DDBJ databases">
        <title>Genomic Encyclopedia of Type Strains, Phase IV (KMG-IV): sequencing the most valuable type-strain genomes for metagenomic binning, comparative biology and taxonomic classification.</title>
        <authorList>
            <person name="Goeker M."/>
        </authorList>
    </citation>
    <scope>NUCLEOTIDE SEQUENCE [LARGE SCALE GENOMIC DNA]</scope>
    <source>
        <strain evidence="3 4">DSM 18695</strain>
    </source>
</reference>
<dbReference type="Pfam" id="PF20275">
    <property type="entry name" value="CTD10"/>
    <property type="match status" value="1"/>
</dbReference>
<feature type="domain" description="ABC-three component systems C-terminal" evidence="2">
    <location>
        <begin position="289"/>
        <end position="414"/>
    </location>
</feature>
<dbReference type="InterPro" id="IPR046919">
    <property type="entry name" value="ABC-3C_CTD10"/>
</dbReference>
<feature type="domain" description="DUF2326" evidence="1">
    <location>
        <begin position="454"/>
        <end position="589"/>
    </location>
</feature>
<organism evidence="3 4">
    <name type="scientific">Caulobacter ginsengisoli</name>
    <dbReference type="NCBI Taxonomy" id="400775"/>
    <lineage>
        <taxon>Bacteria</taxon>
        <taxon>Pseudomonadati</taxon>
        <taxon>Pseudomonadota</taxon>
        <taxon>Alphaproteobacteria</taxon>
        <taxon>Caulobacterales</taxon>
        <taxon>Caulobacteraceae</taxon>
        <taxon>Caulobacter</taxon>
    </lineage>
</organism>
<accession>A0ABU0IY97</accession>
<evidence type="ECO:0000259" key="1">
    <source>
        <dbReference type="Pfam" id="PF10088"/>
    </source>
</evidence>
<proteinExistence type="predicted"/>
<name>A0ABU0IY97_9CAUL</name>
<dbReference type="Gene3D" id="3.40.50.300">
    <property type="entry name" value="P-loop containing nucleotide triphosphate hydrolases"/>
    <property type="match status" value="1"/>
</dbReference>
<dbReference type="Pfam" id="PF10088">
    <property type="entry name" value="DUF2326"/>
    <property type="match status" value="1"/>
</dbReference>
<dbReference type="InterPro" id="IPR018760">
    <property type="entry name" value="DUF2326"/>
</dbReference>
<dbReference type="InterPro" id="IPR027417">
    <property type="entry name" value="P-loop_NTPase"/>
</dbReference>
<evidence type="ECO:0000259" key="2">
    <source>
        <dbReference type="Pfam" id="PF20275"/>
    </source>
</evidence>
<protein>
    <submittedName>
        <fullName evidence="3">Uncharacterized protein YydD (DUF2326 family)</fullName>
    </submittedName>
</protein>
<keyword evidence="4" id="KW-1185">Reference proteome</keyword>
<comment type="caution">
    <text evidence="3">The sequence shown here is derived from an EMBL/GenBank/DDBJ whole genome shotgun (WGS) entry which is preliminary data.</text>
</comment>
<sequence length="590" mass="65768">MILTIESSIDSFKTVHFREGLNVVLAETSPQSTNKQTRNSAGKTSIIEIIHFLLGADCKPDSLFRTKALIDQSFTGSFRVDGRLIKVRRSGAAPSQIFILEGGEDRLGLTLKVDREFGLPCTSNTNWKTYLGFAMFDLPSDVKGTEFDESFTPSFRSMISYFARRGPGAILHCERTAEQQQRWDWQVNVSYMLGLDWHIPFDLNKVRAREGMLDELRKAAKGGALGDVVGTVAELRPQLIVAQRKAQSLRDQLASFEVLDSYRDLSRRAARAKTEIQAINREIVSRYETLNHLLEALAGETPPAQSDLERLYAAVGIELPGVALRRFEEVQRFHASVVSNRKAHLQQEIDETSRALASADSRLAAFSAERSEILRTLEGKGALEDFLTLQRQLAELEAIAASLGERFKAAELLEGESTQLKLDRTNIKLRLQADHHARKDLLDEAVVHVAETISDLYDDRTGGLVVEATENGPEFRIHIEGDRGGGISNMEVYCFDLMLFGLVTKHLGGPGFLIHDSHLFDGVDERQIAAAFELGQRATAGLGLQYIVTMNSDVFDRLPLPDDVEREKVVLPTRLSDQTETGGLFGFRFD</sequence>